<evidence type="ECO:0000313" key="2">
    <source>
        <dbReference type="EMBL" id="VFQ74179.1"/>
    </source>
</evidence>
<gene>
    <name evidence="2" type="ORF">CCAM_LOCUS15955</name>
</gene>
<feature type="signal peptide" evidence="1">
    <location>
        <begin position="1"/>
        <end position="21"/>
    </location>
</feature>
<dbReference type="Gene3D" id="3.40.630.10">
    <property type="entry name" value="Zn peptidases"/>
    <property type="match status" value="1"/>
</dbReference>
<dbReference type="Proteomes" id="UP000595140">
    <property type="component" value="Unassembled WGS sequence"/>
</dbReference>
<dbReference type="InterPro" id="IPR017439">
    <property type="entry name" value="Amidohydrolase"/>
</dbReference>
<dbReference type="EMBL" id="OOIL02001316">
    <property type="protein sequence ID" value="VFQ74179.1"/>
    <property type="molecule type" value="Genomic_DNA"/>
</dbReference>
<protein>
    <recommendedName>
        <fullName evidence="4">Peptidase M20 dimerisation domain-containing protein</fullName>
    </recommendedName>
</protein>
<evidence type="ECO:0000313" key="3">
    <source>
        <dbReference type="Proteomes" id="UP000595140"/>
    </source>
</evidence>
<dbReference type="GO" id="GO:0009850">
    <property type="term" value="P:auxin metabolic process"/>
    <property type="evidence" value="ECO:0007669"/>
    <property type="project" value="TreeGrafter"/>
</dbReference>
<accession>A0A484LDN1</accession>
<evidence type="ECO:0000256" key="1">
    <source>
        <dbReference type="SAM" id="SignalP"/>
    </source>
</evidence>
<dbReference type="GO" id="GO:0005783">
    <property type="term" value="C:endoplasmic reticulum"/>
    <property type="evidence" value="ECO:0007669"/>
    <property type="project" value="TreeGrafter"/>
</dbReference>
<feature type="chain" id="PRO_5019771723" description="Peptidase M20 dimerisation domain-containing protein" evidence="1">
    <location>
        <begin position="22"/>
        <end position="130"/>
    </location>
</feature>
<proteinExistence type="predicted"/>
<keyword evidence="1" id="KW-0732">Signal</keyword>
<sequence>MSTKQWFKRILFALILAASTSERRYSLALSGPEASSELSRDLLDSARAPQFFDWLKRIRRSIHEYPELGFEEHRTSQLIRNELDALGIEYSWPVATTGVVAAIGSGGPPTVGLRADMDALPLQVLLLLLL</sequence>
<reference evidence="2 3" key="1">
    <citation type="submission" date="2018-04" db="EMBL/GenBank/DDBJ databases">
        <authorList>
            <person name="Vogel A."/>
        </authorList>
    </citation>
    <scope>NUCLEOTIDE SEQUENCE [LARGE SCALE GENOMIC DNA]</scope>
</reference>
<dbReference type="GO" id="GO:0010179">
    <property type="term" value="F:IAA-Ala conjugate hydrolase activity"/>
    <property type="evidence" value="ECO:0007669"/>
    <property type="project" value="TreeGrafter"/>
</dbReference>
<evidence type="ECO:0008006" key="4">
    <source>
        <dbReference type="Google" id="ProtNLM"/>
    </source>
</evidence>
<dbReference type="PANTHER" id="PTHR11014:SF63">
    <property type="entry name" value="METALLOPEPTIDASE, PUTATIVE (AFU_ORTHOLOGUE AFUA_6G09600)-RELATED"/>
    <property type="match status" value="1"/>
</dbReference>
<dbReference type="OrthoDB" id="6119954at2759"/>
<organism evidence="2 3">
    <name type="scientific">Cuscuta campestris</name>
    <dbReference type="NCBI Taxonomy" id="132261"/>
    <lineage>
        <taxon>Eukaryota</taxon>
        <taxon>Viridiplantae</taxon>
        <taxon>Streptophyta</taxon>
        <taxon>Embryophyta</taxon>
        <taxon>Tracheophyta</taxon>
        <taxon>Spermatophyta</taxon>
        <taxon>Magnoliopsida</taxon>
        <taxon>eudicotyledons</taxon>
        <taxon>Gunneridae</taxon>
        <taxon>Pentapetalae</taxon>
        <taxon>asterids</taxon>
        <taxon>lamiids</taxon>
        <taxon>Solanales</taxon>
        <taxon>Convolvulaceae</taxon>
        <taxon>Cuscuteae</taxon>
        <taxon>Cuscuta</taxon>
        <taxon>Cuscuta subgen. Grammica</taxon>
        <taxon>Cuscuta sect. Cleistogrammica</taxon>
    </lineage>
</organism>
<keyword evidence="3" id="KW-1185">Reference proteome</keyword>
<name>A0A484LDN1_9ASTE</name>
<dbReference type="SUPFAM" id="SSF53187">
    <property type="entry name" value="Zn-dependent exopeptidases"/>
    <property type="match status" value="1"/>
</dbReference>
<dbReference type="PANTHER" id="PTHR11014">
    <property type="entry name" value="PEPTIDASE M20 FAMILY MEMBER"/>
    <property type="match status" value="1"/>
</dbReference>
<dbReference type="AlphaFoldDB" id="A0A484LDN1"/>